<feature type="compositionally biased region" description="Basic and acidic residues" evidence="1">
    <location>
        <begin position="65"/>
        <end position="74"/>
    </location>
</feature>
<proteinExistence type="predicted"/>
<gene>
    <name evidence="2" type="ORF">WAK64_20620</name>
</gene>
<dbReference type="Proteomes" id="UP001312865">
    <property type="component" value="Unassembled WGS sequence"/>
</dbReference>
<protein>
    <submittedName>
        <fullName evidence="2">Uncharacterized protein</fullName>
    </submittedName>
</protein>
<evidence type="ECO:0000313" key="3">
    <source>
        <dbReference type="Proteomes" id="UP001312865"/>
    </source>
</evidence>
<keyword evidence="3" id="KW-1185">Reference proteome</keyword>
<accession>A0ABU8HJQ1</accession>
<sequence length="84" mass="9964">MAVYQLPYDEELDKDIHNWLQTLPRNRKAEMVRNAIRFYLQANKGGNMYTVNPVEFYNVNTEEKVEETKKERKAPNIPTNGNFE</sequence>
<dbReference type="RefSeq" id="WP_336588880.1">
    <property type="nucleotide sequence ID" value="NZ_JBBAXC010000026.1"/>
</dbReference>
<reference evidence="2 3" key="1">
    <citation type="journal article" date="2018" name="J. Microbiol.">
        <title>Bacillus spongiae sp. nov., isolated from sponge of Jeju Island.</title>
        <authorList>
            <person name="Lee G.E."/>
            <person name="Im W.T."/>
            <person name="Park J.S."/>
        </authorList>
    </citation>
    <scope>NUCLEOTIDE SEQUENCE [LARGE SCALE GENOMIC DNA]</scope>
    <source>
        <strain evidence="2 3">135PIL107-10</strain>
    </source>
</reference>
<organism evidence="2 3">
    <name type="scientific">Bacillus spongiae</name>
    <dbReference type="NCBI Taxonomy" id="2683610"/>
    <lineage>
        <taxon>Bacteria</taxon>
        <taxon>Bacillati</taxon>
        <taxon>Bacillota</taxon>
        <taxon>Bacilli</taxon>
        <taxon>Bacillales</taxon>
        <taxon>Bacillaceae</taxon>
        <taxon>Bacillus</taxon>
    </lineage>
</organism>
<evidence type="ECO:0000313" key="2">
    <source>
        <dbReference type="EMBL" id="MEI5909436.1"/>
    </source>
</evidence>
<feature type="region of interest" description="Disordered" evidence="1">
    <location>
        <begin position="65"/>
        <end position="84"/>
    </location>
</feature>
<evidence type="ECO:0000256" key="1">
    <source>
        <dbReference type="SAM" id="MobiDB-lite"/>
    </source>
</evidence>
<name>A0ABU8HJQ1_9BACI</name>
<dbReference type="EMBL" id="JBBAXC010000026">
    <property type="protein sequence ID" value="MEI5909436.1"/>
    <property type="molecule type" value="Genomic_DNA"/>
</dbReference>
<comment type="caution">
    <text evidence="2">The sequence shown here is derived from an EMBL/GenBank/DDBJ whole genome shotgun (WGS) entry which is preliminary data.</text>
</comment>